<dbReference type="SUPFAM" id="SSF53850">
    <property type="entry name" value="Periplasmic binding protein-like II"/>
    <property type="match status" value="1"/>
</dbReference>
<organism evidence="5 6">
    <name type="scientific">Vibrio paucivorans</name>
    <dbReference type="NCBI Taxonomy" id="2829489"/>
    <lineage>
        <taxon>Bacteria</taxon>
        <taxon>Pseudomonadati</taxon>
        <taxon>Pseudomonadota</taxon>
        <taxon>Gammaproteobacteria</taxon>
        <taxon>Vibrionales</taxon>
        <taxon>Vibrionaceae</taxon>
        <taxon>Vibrio</taxon>
    </lineage>
</organism>
<evidence type="ECO:0000259" key="4">
    <source>
        <dbReference type="Pfam" id="PF00497"/>
    </source>
</evidence>
<keyword evidence="2 3" id="KW-0732">Signal</keyword>
<dbReference type="AlphaFoldDB" id="A0A9X3HP32"/>
<evidence type="ECO:0000313" key="5">
    <source>
        <dbReference type="EMBL" id="MCW8332590.1"/>
    </source>
</evidence>
<feature type="chain" id="PRO_5040805035" evidence="3">
    <location>
        <begin position="20"/>
        <end position="250"/>
    </location>
</feature>
<dbReference type="PANTHER" id="PTHR35936">
    <property type="entry name" value="MEMBRANE-BOUND LYTIC MUREIN TRANSGLYCOSYLASE F"/>
    <property type="match status" value="1"/>
</dbReference>
<gene>
    <name evidence="5" type="ORF">MD483_01930</name>
</gene>
<evidence type="ECO:0000256" key="1">
    <source>
        <dbReference type="ARBA" id="ARBA00010333"/>
    </source>
</evidence>
<evidence type="ECO:0000313" key="6">
    <source>
        <dbReference type="Proteomes" id="UP001155586"/>
    </source>
</evidence>
<evidence type="ECO:0000256" key="2">
    <source>
        <dbReference type="ARBA" id="ARBA00022729"/>
    </source>
</evidence>
<dbReference type="PANTHER" id="PTHR35936:SF35">
    <property type="entry name" value="L-CYSTINE-BINDING PROTEIN TCYJ"/>
    <property type="match status" value="1"/>
</dbReference>
<protein>
    <submittedName>
        <fullName evidence="5">Transporter substrate-binding domain-containing protein</fullName>
    </submittedName>
</protein>
<feature type="domain" description="Solute-binding protein family 3/N-terminal" evidence="4">
    <location>
        <begin position="38"/>
        <end position="241"/>
    </location>
</feature>
<proteinExistence type="inferred from homology"/>
<dbReference type="InterPro" id="IPR001638">
    <property type="entry name" value="Solute-binding_3/MltF_N"/>
</dbReference>
<dbReference type="Proteomes" id="UP001155586">
    <property type="component" value="Unassembled WGS sequence"/>
</dbReference>
<name>A0A9X3HP32_9VIBR</name>
<evidence type="ECO:0000256" key="3">
    <source>
        <dbReference type="SAM" id="SignalP"/>
    </source>
</evidence>
<accession>A0A9X3HP32</accession>
<comment type="caution">
    <text evidence="5">The sequence shown here is derived from an EMBL/GenBank/DDBJ whole genome shotgun (WGS) entry which is preliminary data.</text>
</comment>
<comment type="similarity">
    <text evidence="1">Belongs to the bacterial solute-binding protein 3 family.</text>
</comment>
<keyword evidence="6" id="KW-1185">Reference proteome</keyword>
<dbReference type="RefSeq" id="WP_265686346.1">
    <property type="nucleotide sequence ID" value="NZ_JAKRRX010000006.1"/>
</dbReference>
<dbReference type="EMBL" id="JAKRRX010000006">
    <property type="protein sequence ID" value="MCW8332590.1"/>
    <property type="molecule type" value="Genomic_DNA"/>
</dbReference>
<feature type="signal peptide" evidence="3">
    <location>
        <begin position="1"/>
        <end position="19"/>
    </location>
</feature>
<sequence>MQAKSLFFLLVMLSFNAMSQDIKNVSLVCAEWPDYTNSDGTGVYWDIVRAVYEPLGIQLTLRTVPWKRAQHMVKAKTADAYVGDYYDFVKHKIDYIYPKEHLSIEEHVSIIFKSGLKKEWDTLGIEMLSGKTVAWVRGYSFDTNFLSGISLKPLETNDYSQALKLLEHNRVDAVLDYQSNFKKSFAYNNPDYSIKPAKQGEKLFVVFSNSEKSVSLAKMFDDRIKLLREQGKISKIYAHYGLEPPLEFSN</sequence>
<reference evidence="5" key="1">
    <citation type="submission" date="2022-02" db="EMBL/GenBank/DDBJ databases">
        <title>Vibrio sp. nov., a new bacterium isolated from Bohai sea, China.</title>
        <authorList>
            <person name="Yuan Y."/>
        </authorList>
    </citation>
    <scope>NUCLEOTIDE SEQUENCE</scope>
    <source>
        <strain evidence="5">DBSS07</strain>
    </source>
</reference>
<dbReference type="Gene3D" id="3.40.190.10">
    <property type="entry name" value="Periplasmic binding protein-like II"/>
    <property type="match status" value="2"/>
</dbReference>
<dbReference type="Pfam" id="PF00497">
    <property type="entry name" value="SBP_bac_3"/>
    <property type="match status" value="1"/>
</dbReference>